<feature type="region of interest" description="Disordered" evidence="1">
    <location>
        <begin position="378"/>
        <end position="415"/>
    </location>
</feature>
<dbReference type="EMBL" id="ML145242">
    <property type="protein sequence ID" value="TBU52646.1"/>
    <property type="molecule type" value="Genomic_DNA"/>
</dbReference>
<accession>A0A4Q9PHW4</accession>
<evidence type="ECO:0000256" key="1">
    <source>
        <dbReference type="SAM" id="MobiDB-lite"/>
    </source>
</evidence>
<organism evidence="2 3">
    <name type="scientific">Dichomitus squalens</name>
    <dbReference type="NCBI Taxonomy" id="114155"/>
    <lineage>
        <taxon>Eukaryota</taxon>
        <taxon>Fungi</taxon>
        <taxon>Dikarya</taxon>
        <taxon>Basidiomycota</taxon>
        <taxon>Agaricomycotina</taxon>
        <taxon>Agaricomycetes</taxon>
        <taxon>Polyporales</taxon>
        <taxon>Polyporaceae</taxon>
        <taxon>Dichomitus</taxon>
    </lineage>
</organism>
<evidence type="ECO:0000313" key="2">
    <source>
        <dbReference type="EMBL" id="TBU52646.1"/>
    </source>
</evidence>
<proteinExistence type="predicted"/>
<keyword evidence="3" id="KW-1185">Reference proteome</keyword>
<dbReference type="Proteomes" id="UP000292082">
    <property type="component" value="Unassembled WGS sequence"/>
</dbReference>
<reference evidence="2 3" key="1">
    <citation type="submission" date="2019-01" db="EMBL/GenBank/DDBJ databases">
        <title>Draft genome sequences of three monokaryotic isolates of the white-rot basidiomycete fungus Dichomitus squalens.</title>
        <authorList>
            <consortium name="DOE Joint Genome Institute"/>
            <person name="Lopez S.C."/>
            <person name="Andreopoulos B."/>
            <person name="Pangilinan J."/>
            <person name="Lipzen A."/>
            <person name="Riley R."/>
            <person name="Ahrendt S."/>
            <person name="Ng V."/>
            <person name="Barry K."/>
            <person name="Daum C."/>
            <person name="Grigoriev I.V."/>
            <person name="Hilden K.S."/>
            <person name="Makela M.R."/>
            <person name="de Vries R.P."/>
        </authorList>
    </citation>
    <scope>NUCLEOTIDE SEQUENCE [LARGE SCALE GENOMIC DNA]</scope>
    <source>
        <strain evidence="2 3">CBS 464.89</strain>
    </source>
</reference>
<sequence>MIRHLSLLRKTARIVSYASSSPCTLSRASHSAAALRPTPQEPVSKDESMEDYVQHAIRSLHPAFLSHADWVHFPALQDYCHVWDAYASSSSLSSSTYPSSNDRKHHNRPFAVFRLGNGKPIPAGLAGYFYYYAPGGPVPPTAGEIRFRVIPRGPPNLHLFNQSQNLLSDSERGLPWHLPLTTIAARDSYQVYREVLLRDGLVSPELLARAAEMGREVLGERSGGRKAQVVHGFRQPWFIDFGSKVHWWWFMGADKLHTTPPMPNILSWKVGQDRTPSPWLGTALCSFFPDAHPRLRGHRVVKIKVVKLLSPITPNPEFPEELRYLVSAPEAEPREGAFLRRGQPLWQMDVDREGVEKGRREGFGALFANLGLPPLRTDKALRQKVPGEELTSQGGLKGQSSEDREGRRTLRSLVR</sequence>
<protein>
    <submittedName>
        <fullName evidence="2">Uncharacterized protein</fullName>
    </submittedName>
</protein>
<evidence type="ECO:0000313" key="3">
    <source>
        <dbReference type="Proteomes" id="UP000292082"/>
    </source>
</evidence>
<gene>
    <name evidence="2" type="ORF">BD310DRAFT_939787</name>
</gene>
<feature type="compositionally biased region" description="Basic and acidic residues" evidence="1">
    <location>
        <begin position="378"/>
        <end position="387"/>
    </location>
</feature>
<name>A0A4Q9PHW4_9APHY</name>
<dbReference type="AlphaFoldDB" id="A0A4Q9PHW4"/>